<protein>
    <submittedName>
        <fullName evidence="1">Uncharacterized protein</fullName>
    </submittedName>
</protein>
<organism evidence="1 2">
    <name type="scientific">Manihot esculenta</name>
    <name type="common">Cassava</name>
    <name type="synonym">Jatropha manihot</name>
    <dbReference type="NCBI Taxonomy" id="3983"/>
    <lineage>
        <taxon>Eukaryota</taxon>
        <taxon>Viridiplantae</taxon>
        <taxon>Streptophyta</taxon>
        <taxon>Embryophyta</taxon>
        <taxon>Tracheophyta</taxon>
        <taxon>Spermatophyta</taxon>
        <taxon>Magnoliopsida</taxon>
        <taxon>eudicotyledons</taxon>
        <taxon>Gunneridae</taxon>
        <taxon>Pentapetalae</taxon>
        <taxon>rosids</taxon>
        <taxon>fabids</taxon>
        <taxon>Malpighiales</taxon>
        <taxon>Euphorbiaceae</taxon>
        <taxon>Crotonoideae</taxon>
        <taxon>Manihoteae</taxon>
        <taxon>Manihot</taxon>
    </lineage>
</organism>
<dbReference type="EMBL" id="CM004402">
    <property type="protein sequence ID" value="KAG8635353.1"/>
    <property type="molecule type" value="Genomic_DNA"/>
</dbReference>
<proteinExistence type="predicted"/>
<reference evidence="2" key="1">
    <citation type="journal article" date="2016" name="Nat. Biotechnol.">
        <title>Sequencing wild and cultivated cassava and related species reveals extensive interspecific hybridization and genetic diversity.</title>
        <authorList>
            <person name="Bredeson J.V."/>
            <person name="Lyons J.B."/>
            <person name="Prochnik S.E."/>
            <person name="Wu G.A."/>
            <person name="Ha C.M."/>
            <person name="Edsinger-Gonzales E."/>
            <person name="Grimwood J."/>
            <person name="Schmutz J."/>
            <person name="Rabbi I.Y."/>
            <person name="Egesi C."/>
            <person name="Nauluvula P."/>
            <person name="Lebot V."/>
            <person name="Ndunguru J."/>
            <person name="Mkamilo G."/>
            <person name="Bart R.S."/>
            <person name="Setter T.L."/>
            <person name="Gleadow R.M."/>
            <person name="Kulakow P."/>
            <person name="Ferguson M.E."/>
            <person name="Rounsley S."/>
            <person name="Rokhsar D.S."/>
        </authorList>
    </citation>
    <scope>NUCLEOTIDE SEQUENCE [LARGE SCALE GENOMIC DNA]</scope>
    <source>
        <strain evidence="2">cv. AM560-2</strain>
    </source>
</reference>
<dbReference type="Proteomes" id="UP000091857">
    <property type="component" value="Chromosome 16"/>
</dbReference>
<sequence>MASRFLQNWTAAAAASFLATAAAPNSDHLRSWQRLSEGWMKVNVDASISPSLDFMGLGVVVRDSYGEFVAAKAWLYPGFFSAKNAEAISIVEVLSWIKSEAINSLCFAVRSSFGLIVSDCKSPLSEIVDTKCCFSYRSTNVIAHLLATGALSESGLGVWYVNSPPFIVTSLMQL</sequence>
<accession>A0ACB7G510</accession>
<gene>
    <name evidence="1" type="ORF">MANES_16G025050v8</name>
</gene>
<comment type="caution">
    <text evidence="1">The sequence shown here is derived from an EMBL/GenBank/DDBJ whole genome shotgun (WGS) entry which is preliminary data.</text>
</comment>
<evidence type="ECO:0000313" key="2">
    <source>
        <dbReference type="Proteomes" id="UP000091857"/>
    </source>
</evidence>
<name>A0ACB7G510_MANES</name>
<evidence type="ECO:0000313" key="1">
    <source>
        <dbReference type="EMBL" id="KAG8635353.1"/>
    </source>
</evidence>
<keyword evidence="2" id="KW-1185">Reference proteome</keyword>